<gene>
    <name evidence="1" type="ORF">BXYJ_LOCUS8862</name>
</gene>
<keyword evidence="4" id="KW-1185">Reference proteome</keyword>
<name>A0A1I7RHU7_BURXY</name>
<reference evidence="5" key="1">
    <citation type="submission" date="2016-11" db="UniProtKB">
        <authorList>
            <consortium name="WormBaseParasite"/>
        </authorList>
    </citation>
    <scope>IDENTIFICATION</scope>
</reference>
<dbReference type="EMBL" id="CAJFDI010000004">
    <property type="protein sequence ID" value="CAD5226072.1"/>
    <property type="molecule type" value="Genomic_DNA"/>
</dbReference>
<dbReference type="AlphaFoldDB" id="A0A1I7RHU7"/>
<dbReference type="eggNOG" id="KOG2521">
    <property type="taxonomic scope" value="Eukaryota"/>
</dbReference>
<dbReference type="OrthoDB" id="77878at2759"/>
<dbReference type="EMBL" id="CAJFCV020000004">
    <property type="protein sequence ID" value="CAG9115367.1"/>
    <property type="molecule type" value="Genomic_DNA"/>
</dbReference>
<dbReference type="WBParaSite" id="BXY_0027600.1">
    <property type="protein sequence ID" value="BXY_0027600.1"/>
    <property type="gene ID" value="BXY_0027600"/>
</dbReference>
<dbReference type="PANTHER" id="PTHR12265:SF41">
    <property type="entry name" value="TRANSMEMBRANE PROTEIN 53"/>
    <property type="match status" value="1"/>
</dbReference>
<dbReference type="Proteomes" id="UP000095284">
    <property type="component" value="Unplaced"/>
</dbReference>
<dbReference type="InterPro" id="IPR029058">
    <property type="entry name" value="AB_hydrolase_fold"/>
</dbReference>
<dbReference type="InterPro" id="IPR008547">
    <property type="entry name" value="DUF829_TMEM53"/>
</dbReference>
<evidence type="ECO:0000313" key="5">
    <source>
        <dbReference type="WBParaSite" id="BXY_0027600.1"/>
    </source>
</evidence>
<evidence type="ECO:0000313" key="1">
    <source>
        <dbReference type="EMBL" id="CAD5226072.1"/>
    </source>
</evidence>
<dbReference type="Proteomes" id="UP000582659">
    <property type="component" value="Unassembled WGS sequence"/>
</dbReference>
<evidence type="ECO:0000313" key="2">
    <source>
        <dbReference type="EMBL" id="CAG9115367.1"/>
    </source>
</evidence>
<dbReference type="PANTHER" id="PTHR12265">
    <property type="entry name" value="TRANSMEMBRANE PROTEIN 53"/>
    <property type="match status" value="1"/>
</dbReference>
<sequence length="337" mass="38426">MRLSSISTYLPKSLPHLYPSTSASIVSSLRQESTASTRRQSTAVIPPLSAQFPTNDRVVETKKKLEGHFAVVDDCANVQEKKPLVLMLGWGGCTDKQLSKFSDVWLEKGFSVVRYSPPMEKVLSVLDYPQFVNPLYSEISQNLQNRDILLHLFSMNGCNAFVVLYDLLNRTPEGQKILSSIKGMVVDSGPADVLPKKIAFAIALSVYPPNKKDVASNAARALLYGMLTARLNAQRFKVWLRDLLGKNTYPEWYAYYKMKEMTAQKQLPTKQMYFYSKKDFVCDAKSIDEFIESQGPEVEIKRFKFDDSPHVNHFRKHPELYRKECEKFADEILVSKL</sequence>
<organism evidence="3 5">
    <name type="scientific">Bursaphelenchus xylophilus</name>
    <name type="common">Pinewood nematode worm</name>
    <name type="synonym">Aphelenchoides xylophilus</name>
    <dbReference type="NCBI Taxonomy" id="6326"/>
    <lineage>
        <taxon>Eukaryota</taxon>
        <taxon>Metazoa</taxon>
        <taxon>Ecdysozoa</taxon>
        <taxon>Nematoda</taxon>
        <taxon>Chromadorea</taxon>
        <taxon>Rhabditida</taxon>
        <taxon>Tylenchina</taxon>
        <taxon>Tylenchomorpha</taxon>
        <taxon>Aphelenchoidea</taxon>
        <taxon>Aphelenchoididae</taxon>
        <taxon>Bursaphelenchus</taxon>
    </lineage>
</organism>
<protein>
    <submittedName>
        <fullName evidence="1">(pine wood nematode) hypothetical protein</fullName>
    </submittedName>
</protein>
<dbReference type="Proteomes" id="UP000659654">
    <property type="component" value="Unassembled WGS sequence"/>
</dbReference>
<dbReference type="SUPFAM" id="SSF53474">
    <property type="entry name" value="alpha/beta-Hydrolases"/>
    <property type="match status" value="1"/>
</dbReference>
<dbReference type="Pfam" id="PF05705">
    <property type="entry name" value="DUF829"/>
    <property type="match status" value="1"/>
</dbReference>
<proteinExistence type="predicted"/>
<evidence type="ECO:0000313" key="3">
    <source>
        <dbReference type="Proteomes" id="UP000095284"/>
    </source>
</evidence>
<reference evidence="2" key="2">
    <citation type="submission" date="2020-08" db="EMBL/GenBank/DDBJ databases">
        <authorList>
            <person name="Kikuchi T."/>
        </authorList>
    </citation>
    <scope>NUCLEOTIDE SEQUENCE</scope>
    <source>
        <strain evidence="1">Ka4C1</strain>
    </source>
</reference>
<accession>A0A1I7RHU7</accession>
<evidence type="ECO:0000313" key="4">
    <source>
        <dbReference type="Proteomes" id="UP000659654"/>
    </source>
</evidence>